<evidence type="ECO:0000313" key="3">
    <source>
        <dbReference type="Proteomes" id="UP000470302"/>
    </source>
</evidence>
<dbReference type="Proteomes" id="UP000470302">
    <property type="component" value="Unassembled WGS sequence"/>
</dbReference>
<feature type="transmembrane region" description="Helical" evidence="1">
    <location>
        <begin position="90"/>
        <end position="107"/>
    </location>
</feature>
<gene>
    <name evidence="2" type="ORF">GTP91_25035</name>
</gene>
<feature type="transmembrane region" description="Helical" evidence="1">
    <location>
        <begin position="55"/>
        <end position="78"/>
    </location>
</feature>
<keyword evidence="1" id="KW-1133">Transmembrane helix</keyword>
<evidence type="ECO:0000256" key="1">
    <source>
        <dbReference type="SAM" id="Phobius"/>
    </source>
</evidence>
<evidence type="ECO:0000313" key="2">
    <source>
        <dbReference type="EMBL" id="MYM90425.1"/>
    </source>
</evidence>
<keyword evidence="1" id="KW-0472">Membrane</keyword>
<comment type="caution">
    <text evidence="2">The sequence shown here is derived from an EMBL/GenBank/DDBJ whole genome shotgun (WGS) entry which is preliminary data.</text>
</comment>
<name>A0A845GAJ9_9BURK</name>
<proteinExistence type="predicted"/>
<organism evidence="2 3">
    <name type="scientific">Duganella vulcania</name>
    <dbReference type="NCBI Taxonomy" id="2692166"/>
    <lineage>
        <taxon>Bacteria</taxon>
        <taxon>Pseudomonadati</taxon>
        <taxon>Pseudomonadota</taxon>
        <taxon>Betaproteobacteria</taxon>
        <taxon>Burkholderiales</taxon>
        <taxon>Oxalobacteraceae</taxon>
        <taxon>Telluria group</taxon>
        <taxon>Duganella</taxon>
    </lineage>
</organism>
<accession>A0A845GAJ9</accession>
<keyword evidence="1" id="KW-0812">Transmembrane</keyword>
<dbReference type="AlphaFoldDB" id="A0A845GAJ9"/>
<sequence>MLACTRRYLAAARLLSGKLIALKRGGKRALMFGADGLALPLCFQLALLMRGARPAPALPLAVLLAATSLAALSMSDLYGAAVRYLDQRRLALAGLGLAGAALCIHLLT</sequence>
<protein>
    <submittedName>
        <fullName evidence="2">Uncharacterized protein</fullName>
    </submittedName>
</protein>
<reference evidence="2 3" key="1">
    <citation type="submission" date="2020-01" db="EMBL/GenBank/DDBJ databases">
        <title>Novel species isolated from a subtropical stream in China.</title>
        <authorList>
            <person name="Lu H."/>
        </authorList>
    </citation>
    <scope>NUCLEOTIDE SEQUENCE [LARGE SCALE GENOMIC DNA]</scope>
    <source>
        <strain evidence="2 3">FT82W</strain>
    </source>
</reference>
<feature type="non-terminal residue" evidence="2">
    <location>
        <position position="108"/>
    </location>
</feature>
<dbReference type="EMBL" id="WWCW01000120">
    <property type="protein sequence ID" value="MYM90425.1"/>
    <property type="molecule type" value="Genomic_DNA"/>
</dbReference>